<feature type="non-terminal residue" evidence="1">
    <location>
        <position position="310"/>
    </location>
</feature>
<reference evidence="1" key="1">
    <citation type="submission" date="2024-09" db="EMBL/GenBank/DDBJ databases">
        <title>Black Yeasts Isolated from many extreme environments.</title>
        <authorList>
            <person name="Coleine C."/>
            <person name="Stajich J.E."/>
            <person name="Selbmann L."/>
        </authorList>
    </citation>
    <scope>NUCLEOTIDE SEQUENCE</scope>
    <source>
        <strain evidence="1">CCFEE 5737</strain>
    </source>
</reference>
<name>A0ACC3DFE9_9PEZI</name>
<dbReference type="EMBL" id="JAWDJW010005410">
    <property type="protein sequence ID" value="KAK3067936.1"/>
    <property type="molecule type" value="Genomic_DNA"/>
</dbReference>
<dbReference type="Proteomes" id="UP001186974">
    <property type="component" value="Unassembled WGS sequence"/>
</dbReference>
<gene>
    <name evidence="1" type="ORF">LTS18_000882</name>
</gene>
<evidence type="ECO:0000313" key="1">
    <source>
        <dbReference type="EMBL" id="KAK3067936.1"/>
    </source>
</evidence>
<keyword evidence="2" id="KW-1185">Reference proteome</keyword>
<protein>
    <submittedName>
        <fullName evidence="1">Uncharacterized protein</fullName>
    </submittedName>
</protein>
<proteinExistence type="predicted"/>
<evidence type="ECO:0000313" key="2">
    <source>
        <dbReference type="Proteomes" id="UP001186974"/>
    </source>
</evidence>
<comment type="caution">
    <text evidence="1">The sequence shown here is derived from an EMBL/GenBank/DDBJ whole genome shotgun (WGS) entry which is preliminary data.</text>
</comment>
<sequence>MLRLSLQDLVMRVKICKLGDIEETLSQALDPPSSRNIRKAIDALVEVDALSTNEELTSLGRQLAKLPLDANLGKLCLLASLFGCEDVGVTIAAILSSKSPFLTPIGARQQADTVRLTFKKGDSDLLTAYNAYCAWRRVCNTPGQSEFQFCRKNFLSPQNLANIEDLKSQLLSSLVEAGFAHLTPDERTALHRYRPTSRQRTFVPMPIASNSQNDNTLLTSSVVAWSFYPKLLVREGKGWRNVANNQSVSLSPTSVNSLKTGTANMNMKYLSYYSIMQGANKYYNAHSTSIAHELPLLLFVGDADFKMHAG</sequence>
<organism evidence="1 2">
    <name type="scientific">Coniosporium uncinatum</name>
    <dbReference type="NCBI Taxonomy" id="93489"/>
    <lineage>
        <taxon>Eukaryota</taxon>
        <taxon>Fungi</taxon>
        <taxon>Dikarya</taxon>
        <taxon>Ascomycota</taxon>
        <taxon>Pezizomycotina</taxon>
        <taxon>Dothideomycetes</taxon>
        <taxon>Dothideomycetes incertae sedis</taxon>
        <taxon>Coniosporium</taxon>
    </lineage>
</organism>
<accession>A0ACC3DFE9</accession>